<dbReference type="EC" id="2.7.11.1" evidence="20"/>
<dbReference type="GO" id="GO:0002229">
    <property type="term" value="P:defense response to oomycetes"/>
    <property type="evidence" value="ECO:0007669"/>
    <property type="project" value="UniProtKB-ARBA"/>
</dbReference>
<evidence type="ECO:0000313" key="20">
    <source>
        <dbReference type="EMBL" id="PIN10471.1"/>
    </source>
</evidence>
<dbReference type="Gene3D" id="3.30.200.20">
    <property type="entry name" value="Phosphorylase Kinase, domain 1"/>
    <property type="match status" value="1"/>
</dbReference>
<dbReference type="SUPFAM" id="SSF49899">
    <property type="entry name" value="Concanavalin A-like lectins/glucanases"/>
    <property type="match status" value="1"/>
</dbReference>
<evidence type="ECO:0000256" key="15">
    <source>
        <dbReference type="ARBA" id="ARBA00023180"/>
    </source>
</evidence>
<dbReference type="Gene3D" id="2.60.120.200">
    <property type="match status" value="1"/>
</dbReference>
<evidence type="ECO:0000256" key="12">
    <source>
        <dbReference type="ARBA" id="ARBA00022989"/>
    </source>
</evidence>
<dbReference type="CDD" id="cd14066">
    <property type="entry name" value="STKc_IRAK"/>
    <property type="match status" value="1"/>
</dbReference>
<dbReference type="GO" id="GO:0005886">
    <property type="term" value="C:plasma membrane"/>
    <property type="evidence" value="ECO:0007669"/>
    <property type="project" value="UniProtKB-SubCell"/>
</dbReference>
<proteinExistence type="inferred from homology"/>
<dbReference type="OrthoDB" id="4062651at2759"/>
<evidence type="ECO:0000256" key="2">
    <source>
        <dbReference type="ARBA" id="ARBA00008536"/>
    </source>
</evidence>
<dbReference type="GO" id="GO:0030246">
    <property type="term" value="F:carbohydrate binding"/>
    <property type="evidence" value="ECO:0007669"/>
    <property type="project" value="UniProtKB-KW"/>
</dbReference>
<keyword evidence="5 20" id="KW-0808">Transferase</keyword>
<evidence type="ECO:0000256" key="3">
    <source>
        <dbReference type="ARBA" id="ARBA00010217"/>
    </source>
</evidence>
<evidence type="ECO:0000256" key="7">
    <source>
        <dbReference type="ARBA" id="ARBA00022729"/>
    </source>
</evidence>
<feature type="transmembrane region" description="Helical" evidence="17">
    <location>
        <begin position="268"/>
        <end position="292"/>
    </location>
</feature>
<name>A0A2G9GYW7_9LAMI</name>
<evidence type="ECO:0000313" key="21">
    <source>
        <dbReference type="Proteomes" id="UP000231279"/>
    </source>
</evidence>
<keyword evidence="4" id="KW-1003">Cell membrane</keyword>
<evidence type="ECO:0000256" key="4">
    <source>
        <dbReference type="ARBA" id="ARBA00022475"/>
    </source>
</evidence>
<comment type="caution">
    <text evidence="20">The sequence shown here is derived from an EMBL/GenBank/DDBJ whole genome shotgun (WGS) entry which is preliminary data.</text>
</comment>
<accession>A0A2G9GYW7</accession>
<dbReference type="InterPro" id="IPR001220">
    <property type="entry name" value="Legume_lectin_dom"/>
</dbReference>
<evidence type="ECO:0000256" key="11">
    <source>
        <dbReference type="ARBA" id="ARBA00022840"/>
    </source>
</evidence>
<keyword evidence="6 17" id="KW-0812">Transmembrane</keyword>
<dbReference type="PROSITE" id="PS00108">
    <property type="entry name" value="PROTEIN_KINASE_ST"/>
    <property type="match status" value="1"/>
</dbReference>
<comment type="subcellular location">
    <subcellularLocation>
        <location evidence="1">Cell membrane</location>
        <topology evidence="1">Single-pass type I membrane protein</topology>
    </subcellularLocation>
</comment>
<feature type="chain" id="PRO_5013769059" evidence="18">
    <location>
        <begin position="27"/>
        <end position="646"/>
    </location>
</feature>
<dbReference type="EMBL" id="NKXS01003214">
    <property type="protein sequence ID" value="PIN10471.1"/>
    <property type="molecule type" value="Genomic_DNA"/>
</dbReference>
<evidence type="ECO:0000256" key="9">
    <source>
        <dbReference type="ARBA" id="ARBA00022741"/>
    </source>
</evidence>
<keyword evidence="9 16" id="KW-0547">Nucleotide-binding</keyword>
<keyword evidence="14" id="KW-0675">Receptor</keyword>
<dbReference type="InterPro" id="IPR008271">
    <property type="entry name" value="Ser/Thr_kinase_AS"/>
</dbReference>
<evidence type="ECO:0000256" key="5">
    <source>
        <dbReference type="ARBA" id="ARBA00022679"/>
    </source>
</evidence>
<feature type="binding site" evidence="16">
    <location>
        <position position="368"/>
    </location>
    <ligand>
        <name>ATP</name>
        <dbReference type="ChEBI" id="CHEBI:30616"/>
    </ligand>
</feature>
<evidence type="ECO:0000256" key="18">
    <source>
        <dbReference type="SAM" id="SignalP"/>
    </source>
</evidence>
<dbReference type="InterPro" id="IPR013320">
    <property type="entry name" value="ConA-like_dom_sf"/>
</dbReference>
<dbReference type="InterPro" id="IPR050528">
    <property type="entry name" value="L-type_Lectin-RKs"/>
</dbReference>
<feature type="signal peptide" evidence="18">
    <location>
        <begin position="1"/>
        <end position="26"/>
    </location>
</feature>
<dbReference type="Proteomes" id="UP000231279">
    <property type="component" value="Unassembled WGS sequence"/>
</dbReference>
<comment type="similarity">
    <text evidence="2">In the N-terminal section; belongs to the leguminous lectin family.</text>
</comment>
<keyword evidence="7 18" id="KW-0732">Signal</keyword>
<evidence type="ECO:0000256" key="6">
    <source>
        <dbReference type="ARBA" id="ARBA00022692"/>
    </source>
</evidence>
<keyword evidence="12 17" id="KW-1133">Transmembrane helix</keyword>
<dbReference type="Pfam" id="PF00069">
    <property type="entry name" value="Pkinase"/>
    <property type="match status" value="1"/>
</dbReference>
<keyword evidence="13 17" id="KW-0472">Membrane</keyword>
<evidence type="ECO:0000256" key="8">
    <source>
        <dbReference type="ARBA" id="ARBA00022734"/>
    </source>
</evidence>
<dbReference type="STRING" id="429701.A0A2G9GYW7"/>
<gene>
    <name evidence="20" type="ORF">CDL12_16939</name>
</gene>
<dbReference type="FunFam" id="1.10.510.10:FF:000240">
    <property type="entry name" value="Lectin-domain containing receptor kinase A4.3"/>
    <property type="match status" value="1"/>
</dbReference>
<dbReference type="SUPFAM" id="SSF56112">
    <property type="entry name" value="Protein kinase-like (PK-like)"/>
    <property type="match status" value="1"/>
</dbReference>
<dbReference type="FunFam" id="3.30.200.20:FF:000168">
    <property type="entry name" value="L-type lectin-domain containing receptor kinase IX.1"/>
    <property type="match status" value="1"/>
</dbReference>
<feature type="domain" description="Protein kinase" evidence="19">
    <location>
        <begin position="338"/>
        <end position="613"/>
    </location>
</feature>
<keyword evidence="21" id="KW-1185">Reference proteome</keyword>
<evidence type="ECO:0000256" key="14">
    <source>
        <dbReference type="ARBA" id="ARBA00023170"/>
    </source>
</evidence>
<dbReference type="SMART" id="SM00220">
    <property type="entry name" value="S_TKc"/>
    <property type="match status" value="1"/>
</dbReference>
<dbReference type="CDD" id="cd06899">
    <property type="entry name" value="lectin_legume_LecRK_Arcelin_ConA"/>
    <property type="match status" value="1"/>
</dbReference>
<reference evidence="21" key="1">
    <citation type="journal article" date="2018" name="Gigascience">
        <title>Genome assembly of the Pink Ipe (Handroanthus impetiginosus, Bignoniaceae), a highly valued, ecologically keystone Neotropical timber forest tree.</title>
        <authorList>
            <person name="Silva-Junior O.B."/>
            <person name="Grattapaglia D."/>
            <person name="Novaes E."/>
            <person name="Collevatti R.G."/>
        </authorList>
    </citation>
    <scope>NUCLEOTIDE SEQUENCE [LARGE SCALE GENOMIC DNA]</scope>
    <source>
        <strain evidence="21">cv. UFG-1</strain>
    </source>
</reference>
<dbReference type="GO" id="GO:0004674">
    <property type="term" value="F:protein serine/threonine kinase activity"/>
    <property type="evidence" value="ECO:0007669"/>
    <property type="project" value="UniProtKB-KW"/>
</dbReference>
<evidence type="ECO:0000256" key="13">
    <source>
        <dbReference type="ARBA" id="ARBA00023136"/>
    </source>
</evidence>
<keyword evidence="10 20" id="KW-0418">Kinase</keyword>
<protein>
    <submittedName>
        <fullName evidence="20">Serine/threonine protein kinase</fullName>
        <ecNumber evidence="20">2.7.11.1</ecNumber>
    </submittedName>
</protein>
<evidence type="ECO:0000256" key="16">
    <source>
        <dbReference type="PROSITE-ProRule" id="PRU10141"/>
    </source>
</evidence>
<dbReference type="Pfam" id="PF00139">
    <property type="entry name" value="Lectin_legB"/>
    <property type="match status" value="1"/>
</dbReference>
<dbReference type="InterPro" id="IPR011009">
    <property type="entry name" value="Kinase-like_dom_sf"/>
</dbReference>
<keyword evidence="8" id="KW-0430">Lectin</keyword>
<keyword evidence="15" id="KW-0325">Glycoprotein</keyword>
<evidence type="ECO:0000259" key="19">
    <source>
        <dbReference type="PROSITE" id="PS50011"/>
    </source>
</evidence>
<evidence type="ECO:0000256" key="17">
    <source>
        <dbReference type="SAM" id="Phobius"/>
    </source>
</evidence>
<dbReference type="PROSITE" id="PS50011">
    <property type="entry name" value="PROTEIN_KINASE_DOM"/>
    <property type="match status" value="1"/>
</dbReference>
<dbReference type="InterPro" id="IPR017441">
    <property type="entry name" value="Protein_kinase_ATP_BS"/>
</dbReference>
<dbReference type="PANTHER" id="PTHR27007">
    <property type="match status" value="1"/>
</dbReference>
<organism evidence="20 21">
    <name type="scientific">Handroanthus impetiginosus</name>
    <dbReference type="NCBI Taxonomy" id="429701"/>
    <lineage>
        <taxon>Eukaryota</taxon>
        <taxon>Viridiplantae</taxon>
        <taxon>Streptophyta</taxon>
        <taxon>Embryophyta</taxon>
        <taxon>Tracheophyta</taxon>
        <taxon>Spermatophyta</taxon>
        <taxon>Magnoliopsida</taxon>
        <taxon>eudicotyledons</taxon>
        <taxon>Gunneridae</taxon>
        <taxon>Pentapetalae</taxon>
        <taxon>asterids</taxon>
        <taxon>lamiids</taxon>
        <taxon>Lamiales</taxon>
        <taxon>Bignoniaceae</taxon>
        <taxon>Crescentiina</taxon>
        <taxon>Tabebuia alliance</taxon>
        <taxon>Handroanthus</taxon>
    </lineage>
</organism>
<keyword evidence="20" id="KW-0723">Serine/threonine-protein kinase</keyword>
<dbReference type="Gene3D" id="1.10.510.10">
    <property type="entry name" value="Transferase(Phosphotransferase) domain 1"/>
    <property type="match status" value="1"/>
</dbReference>
<comment type="similarity">
    <text evidence="3">In the C-terminal section; belongs to the protein kinase superfamily. Ser/Thr protein kinase family.</text>
</comment>
<dbReference type="PROSITE" id="PS00107">
    <property type="entry name" value="PROTEIN_KINASE_ATP"/>
    <property type="match status" value="1"/>
</dbReference>
<evidence type="ECO:0000256" key="10">
    <source>
        <dbReference type="ARBA" id="ARBA00022777"/>
    </source>
</evidence>
<dbReference type="GO" id="GO:0005524">
    <property type="term" value="F:ATP binding"/>
    <property type="evidence" value="ECO:0007669"/>
    <property type="project" value="UniProtKB-UniRule"/>
</dbReference>
<sequence length="646" mass="72278">MGNFCFTSRYAFIAIFLVSLIPFSHSVKFEVPMSNEVAALQLVRLEGDAKISDGKIDLNNLDVYRVGQIIYKGEVPLWDSNFEKLADFTTHFSFTIDTKNSSQHGDGIAFFLAPVGFRAPVNSAAFFLGLYNTFNSDLSQTRIVYIEFDSAPNDAWDPAFEHVGINRHSIRSLRAAPWNLNLHSGEPADVWVVYNSTTRNLSVFWSYGNGPNSSLFFPIDLKENLPQWVTVGISAATGPFFEQHTLESWEFNSSLEIDKSNKKTRREIGLIIGLTLLGCVLIAGAGVAFVLWRKHRGVIVDKNNLETANFTSINEDLERGAGPRRFSYKDLALATSNFSNERKLGQGGFGGVYKGYLMDLDILVAVKKFSKGSKQGRKEYMTEVKIISMLRHRNLVQLIGWSHDQGEFLLVYEFMPNRSLDYHLFGGRNQLAWTLRYKIAHGLASALLYLHEEWEQCVVHRDIKSSNLMLDSSFNAKLGDFGLARLMDHELGPRTTGLAGTLGYLAPEYVSTGLASMESDVYSFGVVALEIAIGRKSVDKQFEKGLVAWVWDLYGNGELISAVDERMQMDFDAKQVECLMIVGLWCAHPDRNLRPSIRQASLVLSFKADLPKLPTRMPMVVYHAPNISSASSTEPSITSSSINMGR</sequence>
<keyword evidence="11 16" id="KW-0067">ATP-binding</keyword>
<evidence type="ECO:0000256" key="1">
    <source>
        <dbReference type="ARBA" id="ARBA00004251"/>
    </source>
</evidence>
<dbReference type="AlphaFoldDB" id="A0A2G9GYW7"/>
<dbReference type="InterPro" id="IPR000719">
    <property type="entry name" value="Prot_kinase_dom"/>
</dbReference>